<dbReference type="VEuPathDB" id="FungiDB:CLCR_09244"/>
<dbReference type="EMBL" id="LGRB01000009">
    <property type="protein sequence ID" value="OCT51144.1"/>
    <property type="molecule type" value="Genomic_DNA"/>
</dbReference>
<name>A0A1C1CRL2_9EURO</name>
<proteinExistence type="predicted"/>
<evidence type="ECO:0000313" key="2">
    <source>
        <dbReference type="Proteomes" id="UP000094526"/>
    </source>
</evidence>
<evidence type="ECO:0000313" key="1">
    <source>
        <dbReference type="EMBL" id="OCT51144.1"/>
    </source>
</evidence>
<sequence length="103" mass="11385">MCVKVETLCCALWWRLDHSRSPSPYHQSPRPVSTASFLNLLELANTGVDEPFHVVSIGHASMSKIALSHGFKAPATLPVTEHMTLMQVASKILIWGEDDSTVR</sequence>
<gene>
    <name evidence="1" type="ORF">CLCR_09244</name>
</gene>
<reference evidence="2" key="1">
    <citation type="submission" date="2015-07" db="EMBL/GenBank/DDBJ databases">
        <authorList>
            <person name="Teixeira M.M."/>
            <person name="Souza R.C."/>
            <person name="Almeida L.G."/>
            <person name="Vicente V.A."/>
            <person name="de Hoog S."/>
            <person name="Bocca A.L."/>
            <person name="de Almeida S.R."/>
            <person name="Vasconcelos A.T."/>
            <person name="Felipe M.S."/>
        </authorList>
    </citation>
    <scope>NUCLEOTIDE SEQUENCE [LARGE SCALE GENOMIC DNA]</scope>
    <source>
        <strain evidence="2">KSF</strain>
    </source>
</reference>
<protein>
    <submittedName>
        <fullName evidence="1">Uncharacterized protein</fullName>
    </submittedName>
</protein>
<dbReference type="AlphaFoldDB" id="A0A1C1CRL2"/>
<dbReference type="Proteomes" id="UP000094526">
    <property type="component" value="Unassembled WGS sequence"/>
</dbReference>
<keyword evidence="2" id="KW-1185">Reference proteome</keyword>
<comment type="caution">
    <text evidence="1">The sequence shown here is derived from an EMBL/GenBank/DDBJ whole genome shotgun (WGS) entry which is preliminary data.</text>
</comment>
<organism evidence="1 2">
    <name type="scientific">Cladophialophora carrionii</name>
    <dbReference type="NCBI Taxonomy" id="86049"/>
    <lineage>
        <taxon>Eukaryota</taxon>
        <taxon>Fungi</taxon>
        <taxon>Dikarya</taxon>
        <taxon>Ascomycota</taxon>
        <taxon>Pezizomycotina</taxon>
        <taxon>Eurotiomycetes</taxon>
        <taxon>Chaetothyriomycetidae</taxon>
        <taxon>Chaetothyriales</taxon>
        <taxon>Herpotrichiellaceae</taxon>
        <taxon>Cladophialophora</taxon>
    </lineage>
</organism>
<accession>A0A1C1CRL2</accession>